<dbReference type="STRING" id="1678840.ATC1_131088"/>
<evidence type="ECO:0000256" key="1">
    <source>
        <dbReference type="ARBA" id="ARBA00022801"/>
    </source>
</evidence>
<evidence type="ECO:0000256" key="3">
    <source>
        <dbReference type="PIRSR" id="PIRSR613078-2"/>
    </source>
</evidence>
<dbReference type="InterPro" id="IPR051695">
    <property type="entry name" value="Phosphoglycerate_Mutase"/>
</dbReference>
<dbReference type="PIRSF" id="PIRSF000709">
    <property type="entry name" value="6PFK_2-Ptase"/>
    <property type="match status" value="1"/>
</dbReference>
<dbReference type="GO" id="GO:0005829">
    <property type="term" value="C:cytosol"/>
    <property type="evidence" value="ECO:0007669"/>
    <property type="project" value="TreeGrafter"/>
</dbReference>
<protein>
    <submittedName>
        <fullName evidence="4">Broad specificity phosphatase PhoE</fullName>
    </submittedName>
</protein>
<accession>A0A0S7BT28</accession>
<feature type="binding site" evidence="3">
    <location>
        <begin position="8"/>
        <end position="15"/>
    </location>
    <ligand>
        <name>substrate</name>
    </ligand>
</feature>
<name>A0A0S7BT28_9CHLR</name>
<dbReference type="PROSITE" id="PS00175">
    <property type="entry name" value="PG_MUTASE"/>
    <property type="match status" value="1"/>
</dbReference>
<dbReference type="InterPro" id="IPR013078">
    <property type="entry name" value="His_Pase_superF_clade-1"/>
</dbReference>
<gene>
    <name evidence="4" type="ORF">ATC1_131088</name>
</gene>
<dbReference type="GO" id="GO:0043456">
    <property type="term" value="P:regulation of pentose-phosphate shunt"/>
    <property type="evidence" value="ECO:0007669"/>
    <property type="project" value="TreeGrafter"/>
</dbReference>
<dbReference type="EMBL" id="DF968181">
    <property type="protein sequence ID" value="GAP41106.1"/>
    <property type="molecule type" value="Genomic_DNA"/>
</dbReference>
<evidence type="ECO:0000313" key="5">
    <source>
        <dbReference type="Proteomes" id="UP000053370"/>
    </source>
</evidence>
<keyword evidence="1" id="KW-0378">Hydrolase</keyword>
<dbReference type="SUPFAM" id="SSF53254">
    <property type="entry name" value="Phosphoglycerate mutase-like"/>
    <property type="match status" value="1"/>
</dbReference>
<dbReference type="CDD" id="cd07067">
    <property type="entry name" value="HP_PGM_like"/>
    <property type="match status" value="1"/>
</dbReference>
<evidence type="ECO:0000256" key="2">
    <source>
        <dbReference type="PIRSR" id="PIRSR613078-1"/>
    </source>
</evidence>
<sequence>MTHLCLIRHGQTNWNVQGRYTGQSDIPLNGTGKIQAKSLIPQLQNRQIDAIFSSDLLRASETASIISDYFQIPVQLDSRLREINQGVWEGQHLDDIKLKYNEIWQQRETNPHNVRPPGGETLSEVSTRVITAIEEIASKYPDGAVLIISHGLAIALILCKIKDIPMEQAYDLIPSNTEPIWIDWK</sequence>
<keyword evidence="5" id="KW-1185">Reference proteome</keyword>
<feature type="binding site" evidence="3">
    <location>
        <begin position="21"/>
        <end position="22"/>
    </location>
    <ligand>
        <name>substrate</name>
    </ligand>
</feature>
<dbReference type="Pfam" id="PF00300">
    <property type="entry name" value="His_Phos_1"/>
    <property type="match status" value="1"/>
</dbReference>
<dbReference type="Proteomes" id="UP000053370">
    <property type="component" value="Unassembled WGS sequence"/>
</dbReference>
<dbReference type="OrthoDB" id="9781415at2"/>
<dbReference type="SMART" id="SM00855">
    <property type="entry name" value="PGAM"/>
    <property type="match status" value="1"/>
</dbReference>
<dbReference type="AlphaFoldDB" id="A0A0S7BT28"/>
<proteinExistence type="predicted"/>
<dbReference type="PATRIC" id="fig|1678840.3.peg.2506"/>
<feature type="binding site" evidence="3">
    <location>
        <position position="58"/>
    </location>
    <ligand>
        <name>substrate</name>
    </ligand>
</feature>
<dbReference type="InterPro" id="IPR001345">
    <property type="entry name" value="PG/BPGM_mutase_AS"/>
</dbReference>
<dbReference type="RefSeq" id="WP_062281654.1">
    <property type="nucleotide sequence ID" value="NZ_DF968181.1"/>
</dbReference>
<dbReference type="GO" id="GO:0004331">
    <property type="term" value="F:fructose-2,6-bisphosphate 2-phosphatase activity"/>
    <property type="evidence" value="ECO:0007669"/>
    <property type="project" value="TreeGrafter"/>
</dbReference>
<reference evidence="4" key="1">
    <citation type="journal article" date="2015" name="Genome Announc.">
        <title>Draft Genome Sequence of Anaerolineae Strain TC1, a Novel Isolate from a Methanogenic Wastewater Treatment System.</title>
        <authorList>
            <person name="Matsuura N."/>
            <person name="Tourlousse D.M."/>
            <person name="Sun L."/>
            <person name="Toyonaga M."/>
            <person name="Kuroda K."/>
            <person name="Ohashi A."/>
            <person name="Cruz R."/>
            <person name="Yamaguchi T."/>
            <person name="Sekiguchi Y."/>
        </authorList>
    </citation>
    <scope>NUCLEOTIDE SEQUENCE [LARGE SCALE GENOMIC DNA]</scope>
    <source>
        <strain evidence="4">TC1</strain>
    </source>
</reference>
<organism evidence="4">
    <name type="scientific">Flexilinea flocculi</name>
    <dbReference type="NCBI Taxonomy" id="1678840"/>
    <lineage>
        <taxon>Bacteria</taxon>
        <taxon>Bacillati</taxon>
        <taxon>Chloroflexota</taxon>
        <taxon>Anaerolineae</taxon>
        <taxon>Anaerolineales</taxon>
        <taxon>Anaerolineaceae</taxon>
        <taxon>Flexilinea</taxon>
    </lineage>
</organism>
<feature type="active site" description="Proton donor/acceptor" evidence="2">
    <location>
        <position position="82"/>
    </location>
</feature>
<dbReference type="GO" id="GO:0045820">
    <property type="term" value="P:negative regulation of glycolytic process"/>
    <property type="evidence" value="ECO:0007669"/>
    <property type="project" value="TreeGrafter"/>
</dbReference>
<evidence type="ECO:0000313" key="4">
    <source>
        <dbReference type="EMBL" id="GAP41106.1"/>
    </source>
</evidence>
<dbReference type="InterPro" id="IPR029033">
    <property type="entry name" value="His_PPase_superfam"/>
</dbReference>
<dbReference type="PANTHER" id="PTHR46517:SF1">
    <property type="entry name" value="FRUCTOSE-2,6-BISPHOSPHATASE TIGAR"/>
    <property type="match status" value="1"/>
</dbReference>
<feature type="active site" description="Tele-phosphohistidine intermediate" evidence="2">
    <location>
        <position position="9"/>
    </location>
</feature>
<dbReference type="Gene3D" id="3.40.50.1240">
    <property type="entry name" value="Phosphoglycerate mutase-like"/>
    <property type="match status" value="1"/>
</dbReference>
<dbReference type="PANTHER" id="PTHR46517">
    <property type="entry name" value="FRUCTOSE-2,6-BISPHOSPHATASE TIGAR"/>
    <property type="match status" value="1"/>
</dbReference>